<gene>
    <name evidence="1" type="ORF">ABUK86_31665</name>
</gene>
<reference evidence="1 2" key="1">
    <citation type="submission" date="2024-06" db="EMBL/GenBank/DDBJ databases">
        <authorList>
            <person name="Bataeva Y.V."/>
            <person name="Grigorian L.N."/>
            <person name="Solomentsev V.I."/>
        </authorList>
    </citation>
    <scope>NUCLEOTIDE SEQUENCE [LARGE SCALE GENOMIC DNA]</scope>
    <source>
        <strain evidence="2">SCPM-O-B-12605 (RCAM04882)</strain>
    </source>
</reference>
<accession>A0ABV2A4S1</accession>
<sequence length="359" mass="41321">MRQDDLFEMVREGSYWIKKLNHRLIDEIRRGLATDISDDDVAHALLYLLIDDLPLHPEHDGLLDNPDTGAVIRCLTAVLWRLGIEFKPPFHDKRGYESFCMTNNNGLNTDLTLVFAPARESLERRDRLHGGGGLRGLRGELRNLIFAAQYKPEIVWRDVTAGTIEITKNKQHCLLYDRPVGTQGLTWGELLDWWRRQDGNYTLSEKALCTTLRDCLMRSLNKNEPEQLMLDFYWRLSLNKGFGASPALLPQVYLHFDPLTQQQRIQRSEGQVLPRQRMDFLLLAPGGHRYVLELDGKQHYSRDGVPAPDLYAEMVREDRRIRLQGYEVYRFGGAEFCNAKSAETMLGEFFRELLGGVGG</sequence>
<keyword evidence="2" id="KW-1185">Reference proteome</keyword>
<dbReference type="EMBL" id="JBEQNB010000028">
    <property type="protein sequence ID" value="MES0838362.1"/>
    <property type="molecule type" value="Genomic_DNA"/>
</dbReference>
<organism evidence="1 2">
    <name type="scientific">Nocardiopsis tropica</name>
    <dbReference type="NCBI Taxonomy" id="109330"/>
    <lineage>
        <taxon>Bacteria</taxon>
        <taxon>Bacillati</taxon>
        <taxon>Actinomycetota</taxon>
        <taxon>Actinomycetes</taxon>
        <taxon>Streptosporangiales</taxon>
        <taxon>Nocardiopsidaceae</taxon>
        <taxon>Nocardiopsis</taxon>
    </lineage>
</organism>
<name>A0ABV2A4S1_9ACTN</name>
<evidence type="ECO:0000313" key="1">
    <source>
        <dbReference type="EMBL" id="MES0838362.1"/>
    </source>
</evidence>
<evidence type="ECO:0000313" key="2">
    <source>
        <dbReference type="Proteomes" id="UP001432401"/>
    </source>
</evidence>
<protein>
    <recommendedName>
        <fullName evidence="3">AbiJ-NTD3 domain-containing protein</fullName>
    </recommendedName>
</protein>
<comment type="caution">
    <text evidence="1">The sequence shown here is derived from an EMBL/GenBank/DDBJ whole genome shotgun (WGS) entry which is preliminary data.</text>
</comment>
<dbReference type="RefSeq" id="WP_352987182.1">
    <property type="nucleotide sequence ID" value="NZ_JBEQNA010000024.1"/>
</dbReference>
<proteinExistence type="predicted"/>
<dbReference type="Proteomes" id="UP001432401">
    <property type="component" value="Unassembled WGS sequence"/>
</dbReference>
<evidence type="ECO:0008006" key="3">
    <source>
        <dbReference type="Google" id="ProtNLM"/>
    </source>
</evidence>